<evidence type="ECO:0000259" key="7">
    <source>
        <dbReference type="Pfam" id="PF00884"/>
    </source>
</evidence>
<dbReference type="EMBL" id="MLFN01000036">
    <property type="protein sequence ID" value="ORM52148.1"/>
    <property type="molecule type" value="Genomic_DNA"/>
</dbReference>
<proteinExistence type="predicted"/>
<keyword evidence="5 6" id="KW-0472">Membrane</keyword>
<evidence type="ECO:0000256" key="3">
    <source>
        <dbReference type="ARBA" id="ARBA00022692"/>
    </source>
</evidence>
<dbReference type="PANTHER" id="PTHR47371:SF3">
    <property type="entry name" value="PHOSPHOGLYCEROL TRANSFERASE I"/>
    <property type="match status" value="1"/>
</dbReference>
<dbReference type="RefSeq" id="WP_094121144.1">
    <property type="nucleotide sequence ID" value="NZ_MLFN01000036.1"/>
</dbReference>
<keyword evidence="4 6" id="KW-1133">Transmembrane helix</keyword>
<dbReference type="CDD" id="cd16015">
    <property type="entry name" value="LTA_synthase"/>
    <property type="match status" value="1"/>
</dbReference>
<organism evidence="9 10">
    <name type="scientific">Pantoea conspicua</name>
    <dbReference type="NCBI Taxonomy" id="472705"/>
    <lineage>
        <taxon>Bacteria</taxon>
        <taxon>Pseudomonadati</taxon>
        <taxon>Pseudomonadota</taxon>
        <taxon>Gammaproteobacteria</taxon>
        <taxon>Enterobacterales</taxon>
        <taxon>Erwiniaceae</taxon>
        <taxon>Pantoea</taxon>
    </lineage>
</organism>
<feature type="transmembrane region" description="Helical" evidence="6">
    <location>
        <begin position="109"/>
        <end position="127"/>
    </location>
</feature>
<keyword evidence="2" id="KW-1003">Cell membrane</keyword>
<evidence type="ECO:0000256" key="5">
    <source>
        <dbReference type="ARBA" id="ARBA00023136"/>
    </source>
</evidence>
<comment type="caution">
    <text evidence="9">The sequence shown here is derived from an EMBL/GenBank/DDBJ whole genome shotgun (WGS) entry which is preliminary data.</text>
</comment>
<dbReference type="InterPro" id="IPR000917">
    <property type="entry name" value="Sulfatase_N"/>
</dbReference>
<evidence type="ECO:0000256" key="6">
    <source>
        <dbReference type="SAM" id="Phobius"/>
    </source>
</evidence>
<protein>
    <submittedName>
        <fullName evidence="9">Phosphoglycerol transferase I</fullName>
    </submittedName>
</protein>
<feature type="domain" description="DUF7024" evidence="8">
    <location>
        <begin position="617"/>
        <end position="761"/>
    </location>
</feature>
<dbReference type="OrthoDB" id="9760224at2"/>
<evidence type="ECO:0000313" key="9">
    <source>
        <dbReference type="EMBL" id="ORM52148.1"/>
    </source>
</evidence>
<dbReference type="InterPro" id="IPR054288">
    <property type="entry name" value="DUF7024"/>
</dbReference>
<dbReference type="Proteomes" id="UP000193933">
    <property type="component" value="Unassembled WGS sequence"/>
</dbReference>
<sequence>MSELASLGLFLAAIAIYSCKAGRNKFWFFVVLILLVLFVVLNATLYASNYFTGDGINDAVLYTLTNSLTGAGVSKYVVPGIGLIIVLFLLFCLLSWILRRRERPHHIGWSLLAVACALGSVQTTPAFRQVTSLIVSHTQLADSDFDAFYRVPRNRIAQPHLNVVYIYGESLERTYFDQHAFPGLAPELSRLKEQSIDFSQTEQLPGTDYTIAGMVASMCGIPLFAPFDGNASASLSSFYPQNVCLGDILKNSGYQNWFIQGADLRFAGKDVFLKSHGFDPANLYGAQELKSRVADPTYRNNWGYYDDTVMDEVFEKYQELSQSNKPFALFTLTVDTHHPDGFISRSCERKSYSFEGKPNQSFSAVACSQEHIARLIERIKASPWFKQTVIVVTSDHLAMNNTAHQYLIKQPRHDLFMVIRGDKPQAEVIDARRSTLDNGATLLDILGGDNAIGLGRSSLSSISLSTQFEEMKTKVVSWKPDIIQLWNFPKMMDSFTVDQTKNTFSFSGTTFKLPILFRISDKHVEPMPEGEYSAPLRYQLADFTSTDKFLWVDRCFKMARLWQPSLALSGDFCVAMGQLGATPTVTLIDQPQWKGKVKFPTAATSDAAYQRNLAQIRIEDNDIRYSADSFRLDVPGAPQSIKRFSGISRPESWGRWSNANLAPEVKIEYVDPLPAKFDLVITARAYGANAHRQIPVRVGDQQQLLSLGETLSTHTLHFDNPTATHELIIAPPEPQLSNIGNITGQDPRKLGIGMVEIRIVPQS</sequence>
<dbReference type="AlphaFoldDB" id="A0A1X1BUP5"/>
<gene>
    <name evidence="9" type="ORF">HA41_12755</name>
</gene>
<feature type="domain" description="Sulfatase N-terminal" evidence="7">
    <location>
        <begin position="162"/>
        <end position="447"/>
    </location>
</feature>
<dbReference type="GO" id="GO:0005886">
    <property type="term" value="C:plasma membrane"/>
    <property type="evidence" value="ECO:0007669"/>
    <property type="project" value="UniProtKB-SubCell"/>
</dbReference>
<dbReference type="Pfam" id="PF22895">
    <property type="entry name" value="DUF7024"/>
    <property type="match status" value="1"/>
</dbReference>
<reference evidence="9 10" key="1">
    <citation type="journal article" date="2017" name="Antonie Van Leeuwenhoek">
        <title>Phylogenomic resolution of the bacterial genus Pantoea and its relationship with Erwinia and Tatumella.</title>
        <authorList>
            <person name="Palmer M."/>
            <person name="Steenkamp E.T."/>
            <person name="Coetzee M.P."/>
            <person name="Chan W.Y."/>
            <person name="van Zyl E."/>
            <person name="De Maayer P."/>
            <person name="Coutinho T.A."/>
            <person name="Blom J."/>
            <person name="Smits T.H."/>
            <person name="Duffy B."/>
            <person name="Venter S.N."/>
        </authorList>
    </citation>
    <scope>NUCLEOTIDE SEQUENCE [LARGE SCALE GENOMIC DNA]</scope>
    <source>
        <strain evidence="9 10">LMG 24534</strain>
    </source>
</reference>
<comment type="subcellular location">
    <subcellularLocation>
        <location evidence="1">Cell membrane</location>
        <topology evidence="1">Multi-pass membrane protein</topology>
    </subcellularLocation>
</comment>
<keyword evidence="10" id="KW-1185">Reference proteome</keyword>
<dbReference type="STRING" id="472705.GCA_001743465_02334"/>
<dbReference type="InterPro" id="IPR017850">
    <property type="entry name" value="Alkaline_phosphatase_core_sf"/>
</dbReference>
<keyword evidence="3 6" id="KW-0812">Transmembrane</keyword>
<dbReference type="NCBIfam" id="NF003000">
    <property type="entry name" value="PRK03776.1"/>
    <property type="match status" value="1"/>
</dbReference>
<keyword evidence="9" id="KW-0808">Transferase</keyword>
<evidence type="ECO:0000313" key="10">
    <source>
        <dbReference type="Proteomes" id="UP000193933"/>
    </source>
</evidence>
<feature type="transmembrane region" description="Helical" evidence="6">
    <location>
        <begin position="76"/>
        <end position="97"/>
    </location>
</feature>
<dbReference type="Pfam" id="PF00884">
    <property type="entry name" value="Sulfatase"/>
    <property type="match status" value="1"/>
</dbReference>
<dbReference type="SUPFAM" id="SSF53649">
    <property type="entry name" value="Alkaline phosphatase-like"/>
    <property type="match status" value="1"/>
</dbReference>
<evidence type="ECO:0000256" key="4">
    <source>
        <dbReference type="ARBA" id="ARBA00022989"/>
    </source>
</evidence>
<dbReference type="GO" id="GO:0016740">
    <property type="term" value="F:transferase activity"/>
    <property type="evidence" value="ECO:0007669"/>
    <property type="project" value="UniProtKB-KW"/>
</dbReference>
<evidence type="ECO:0000259" key="8">
    <source>
        <dbReference type="Pfam" id="PF22895"/>
    </source>
</evidence>
<accession>A0A1X1BUP5</accession>
<feature type="transmembrane region" description="Helical" evidence="6">
    <location>
        <begin position="26"/>
        <end position="47"/>
    </location>
</feature>
<evidence type="ECO:0000256" key="1">
    <source>
        <dbReference type="ARBA" id="ARBA00004651"/>
    </source>
</evidence>
<evidence type="ECO:0000256" key="2">
    <source>
        <dbReference type="ARBA" id="ARBA00022475"/>
    </source>
</evidence>
<name>A0A1X1BUP5_9GAMM</name>
<dbReference type="InterPro" id="IPR050448">
    <property type="entry name" value="OpgB/LTA_synthase_biosynth"/>
</dbReference>
<dbReference type="PANTHER" id="PTHR47371">
    <property type="entry name" value="LIPOTEICHOIC ACID SYNTHASE"/>
    <property type="match status" value="1"/>
</dbReference>
<dbReference type="Gene3D" id="3.40.720.10">
    <property type="entry name" value="Alkaline Phosphatase, subunit A"/>
    <property type="match status" value="1"/>
</dbReference>